<accession>A0A9D7PQL8</accession>
<keyword evidence="4 5" id="KW-0802">TPR repeat</keyword>
<evidence type="ECO:0000259" key="7">
    <source>
        <dbReference type="Pfam" id="PF23914"/>
    </source>
</evidence>
<dbReference type="SMART" id="SM00028">
    <property type="entry name" value="TPR"/>
    <property type="match status" value="2"/>
</dbReference>
<sequence length="283" mass="30502">MTIFIALATLMTVAVAILLAIPLLRRPKSATVTGVDRSTINLGIFRDQLAELEAEHNEGSLTAADFEQAKIELQRRLLEDVKPEALPGKESAPSRKTALVICLLLPLAGLGGYAMLGQPKALDPEQTKPHQQITAAQIEGMVSKLAARLKENPDDAKGWVMLARSYKMMERYPEAAEAYSHATTLVDKDPTLLADYAELLAITGEGFKGKPTELINKALKLAPEDPQVLLLAGAAAGERGDFKASVSYWEKVLTQLEPGSEEAQAIAGAIAQAREAALQQKPR</sequence>
<dbReference type="Pfam" id="PF23914">
    <property type="entry name" value="TPR_CcmH_CycH"/>
    <property type="match status" value="1"/>
</dbReference>
<feature type="domain" description="Cytochrome c-type biogenesis protein H TPR" evidence="7">
    <location>
        <begin position="129"/>
        <end position="261"/>
    </location>
</feature>
<evidence type="ECO:0000256" key="6">
    <source>
        <dbReference type="SAM" id="Phobius"/>
    </source>
</evidence>
<name>A0A9D7PQL8_9PROT</name>
<reference evidence="8" key="1">
    <citation type="submission" date="2020-10" db="EMBL/GenBank/DDBJ databases">
        <title>Connecting structure to function with the recovery of over 1000 high-quality activated sludge metagenome-assembled genomes encoding full-length rRNA genes using long-read sequencing.</title>
        <authorList>
            <person name="Singleton C.M."/>
            <person name="Petriglieri F."/>
            <person name="Kristensen J.M."/>
            <person name="Kirkegaard R.H."/>
            <person name="Michaelsen T.Y."/>
            <person name="Andersen M.H."/>
            <person name="Karst S.M."/>
            <person name="Dueholm M.S."/>
            <person name="Nielsen P.H."/>
            <person name="Albertsen M."/>
        </authorList>
    </citation>
    <scope>NUCLEOTIDE SEQUENCE</scope>
    <source>
        <strain evidence="8">Hirt_18-Q3-R61-65_BATAC.395</strain>
    </source>
</reference>
<evidence type="ECO:0000256" key="5">
    <source>
        <dbReference type="PROSITE-ProRule" id="PRU00339"/>
    </source>
</evidence>
<evidence type="ECO:0000256" key="2">
    <source>
        <dbReference type="ARBA" id="ARBA00022737"/>
    </source>
</evidence>
<dbReference type="InterPro" id="IPR051263">
    <property type="entry name" value="C-type_cytochrome_biogenesis"/>
</dbReference>
<comment type="subcellular location">
    <subcellularLocation>
        <location evidence="1">Cell envelope</location>
    </subcellularLocation>
</comment>
<keyword evidence="6" id="KW-0812">Transmembrane</keyword>
<evidence type="ECO:0000313" key="8">
    <source>
        <dbReference type="EMBL" id="MBK8524606.1"/>
    </source>
</evidence>
<feature type="repeat" description="TPR" evidence="5">
    <location>
        <begin position="156"/>
        <end position="189"/>
    </location>
</feature>
<dbReference type="SUPFAM" id="SSF48452">
    <property type="entry name" value="TPR-like"/>
    <property type="match status" value="1"/>
</dbReference>
<gene>
    <name evidence="8" type="primary">ccmI</name>
    <name evidence="8" type="ORF">IPL58_11190</name>
</gene>
<dbReference type="GO" id="GO:0017004">
    <property type="term" value="P:cytochrome complex assembly"/>
    <property type="evidence" value="ECO:0007669"/>
    <property type="project" value="UniProtKB-KW"/>
</dbReference>
<keyword evidence="6" id="KW-0472">Membrane</keyword>
<dbReference type="PANTHER" id="PTHR47870:SF4">
    <property type="entry name" value="CYTOCHROME C-TYPE BIOGENESIS PROTEIN CYCH"/>
    <property type="match status" value="1"/>
</dbReference>
<feature type="transmembrane region" description="Helical" evidence="6">
    <location>
        <begin position="6"/>
        <end position="24"/>
    </location>
</feature>
<dbReference type="Gene3D" id="1.25.40.10">
    <property type="entry name" value="Tetratricopeptide repeat domain"/>
    <property type="match status" value="1"/>
</dbReference>
<keyword evidence="2" id="KW-0677">Repeat</keyword>
<proteinExistence type="predicted"/>
<dbReference type="PANTHER" id="PTHR47870">
    <property type="entry name" value="CYTOCHROME C-TYPE BIOGENESIS PROTEIN CCMH"/>
    <property type="match status" value="1"/>
</dbReference>
<dbReference type="GO" id="GO:0005886">
    <property type="term" value="C:plasma membrane"/>
    <property type="evidence" value="ECO:0007669"/>
    <property type="project" value="TreeGrafter"/>
</dbReference>
<keyword evidence="3" id="KW-0201">Cytochrome c-type biogenesis</keyword>
<evidence type="ECO:0000256" key="4">
    <source>
        <dbReference type="ARBA" id="ARBA00022803"/>
    </source>
</evidence>
<dbReference type="GO" id="GO:0030313">
    <property type="term" value="C:cell envelope"/>
    <property type="evidence" value="ECO:0007669"/>
    <property type="project" value="UniProtKB-SubCell"/>
</dbReference>
<organism evidence="8 9">
    <name type="scientific">Candidatus Proximibacter danicus</name>
    <dbReference type="NCBI Taxonomy" id="2954365"/>
    <lineage>
        <taxon>Bacteria</taxon>
        <taxon>Pseudomonadati</taxon>
        <taxon>Pseudomonadota</taxon>
        <taxon>Betaproteobacteria</taxon>
        <taxon>Candidatus Proximibacter</taxon>
    </lineage>
</organism>
<dbReference type="EMBL" id="JADJUC010000012">
    <property type="protein sequence ID" value="MBK8524606.1"/>
    <property type="molecule type" value="Genomic_DNA"/>
</dbReference>
<protein>
    <submittedName>
        <fullName evidence="8">C-type cytochrome biogenesis protein CcmI</fullName>
    </submittedName>
</protein>
<dbReference type="InterPro" id="IPR056413">
    <property type="entry name" value="TPR_CcmH_CycH"/>
</dbReference>
<comment type="caution">
    <text evidence="8">The sequence shown here is derived from an EMBL/GenBank/DDBJ whole genome shotgun (WGS) entry which is preliminary data.</text>
</comment>
<evidence type="ECO:0000256" key="3">
    <source>
        <dbReference type="ARBA" id="ARBA00022748"/>
    </source>
</evidence>
<evidence type="ECO:0000256" key="1">
    <source>
        <dbReference type="ARBA" id="ARBA00004196"/>
    </source>
</evidence>
<keyword evidence="6" id="KW-1133">Transmembrane helix</keyword>
<dbReference type="AlphaFoldDB" id="A0A9D7PQL8"/>
<dbReference type="Proteomes" id="UP000886689">
    <property type="component" value="Unassembled WGS sequence"/>
</dbReference>
<evidence type="ECO:0000313" key="9">
    <source>
        <dbReference type="Proteomes" id="UP000886689"/>
    </source>
</evidence>
<dbReference type="InterPro" id="IPR011990">
    <property type="entry name" value="TPR-like_helical_dom_sf"/>
</dbReference>
<dbReference type="NCBIfam" id="TIGR03142">
    <property type="entry name" value="cytochro_ccmI"/>
    <property type="match status" value="1"/>
</dbReference>
<dbReference type="InterPro" id="IPR017560">
    <property type="entry name" value="Cyt_c_biogenesis_CcmI"/>
</dbReference>
<dbReference type="InterPro" id="IPR019734">
    <property type="entry name" value="TPR_rpt"/>
</dbReference>
<dbReference type="PROSITE" id="PS50005">
    <property type="entry name" value="TPR"/>
    <property type="match status" value="1"/>
</dbReference>